<protein>
    <recommendedName>
        <fullName evidence="3 7">Stress response protein NST1</fullName>
    </recommendedName>
</protein>
<feature type="region of interest" description="Disordered" evidence="8">
    <location>
        <begin position="221"/>
        <end position="387"/>
    </location>
</feature>
<evidence type="ECO:0000256" key="7">
    <source>
        <dbReference type="RuleBase" id="RU049441"/>
    </source>
</evidence>
<dbReference type="Proteomes" id="UP000076738">
    <property type="component" value="Unassembled WGS sequence"/>
</dbReference>
<keyword evidence="5 7" id="KW-0346">Stress response</keyword>
<comment type="function">
    <text evidence="7">May act as a negative regulator of salt tolerance.</text>
</comment>
<dbReference type="InterPro" id="IPR025279">
    <property type="entry name" value="NST1"/>
</dbReference>
<evidence type="ECO:0000256" key="4">
    <source>
        <dbReference type="ARBA" id="ARBA00022490"/>
    </source>
</evidence>
<evidence type="ECO:0000313" key="9">
    <source>
        <dbReference type="EMBL" id="KZO97676.1"/>
    </source>
</evidence>
<dbReference type="GO" id="GO:0005737">
    <property type="term" value="C:cytoplasm"/>
    <property type="evidence" value="ECO:0007669"/>
    <property type="project" value="UniProtKB-SubCell"/>
</dbReference>
<dbReference type="STRING" id="1330018.A0A167NG78"/>
<evidence type="ECO:0000256" key="8">
    <source>
        <dbReference type="SAM" id="MobiDB-lite"/>
    </source>
</evidence>
<feature type="compositionally biased region" description="Low complexity" evidence="8">
    <location>
        <begin position="366"/>
        <end position="384"/>
    </location>
</feature>
<dbReference type="OrthoDB" id="21629at2759"/>
<dbReference type="Pfam" id="PF13945">
    <property type="entry name" value="NST1"/>
    <property type="match status" value="1"/>
</dbReference>
<keyword evidence="6 7" id="KW-0175">Coiled coil</keyword>
<keyword evidence="10" id="KW-1185">Reference proteome</keyword>
<sequence length="445" mass="47702">MDGFGSDPRQNNQLANALTHAHTHTQGPSHAELLMTANDLYARLESDPSFAEEDAYWSSLPLHLQTYVRNILPFSTASKGGKNNYRLQTSAWLQAAQQACDCPACRQGRSLSTLASGTFPGSYPADPSMLSDPNFAAIALENLPLGTSHPIGDHPLDHLSASDISMFNTFANNPNAYDDGVPGYPNSLDGDDGDMDDLDVEVDVDVLTDRHSASAQFTLSYDGSGFPRVNGNHLDVDSAGKKNKKKKKKKGAELPLPVAAPQPVAPVAAPAPTAPPSFPVPPVPTTQPHLNPPPTVAHSLPPSNPVPAPSVHPAPPARQPSSRAAGKQPMAYPPNPPPAPSPAPPATTGRRANSKLHYPLDHHSHAGAVPGAAAAKAEPAKSSKLWNTNSMEERERIKEFWLGLQENERRALVKVEKDTVLKKMKEQQKHSCSCAVCGRKRRVLF</sequence>
<gene>
    <name evidence="9" type="ORF">CALVIDRAFT_78901</name>
</gene>
<feature type="compositionally biased region" description="Basic residues" evidence="8">
    <location>
        <begin position="241"/>
        <end position="250"/>
    </location>
</feature>
<proteinExistence type="inferred from homology"/>
<keyword evidence="4 7" id="KW-0963">Cytoplasm</keyword>
<evidence type="ECO:0000313" key="10">
    <source>
        <dbReference type="Proteomes" id="UP000076738"/>
    </source>
</evidence>
<dbReference type="AlphaFoldDB" id="A0A167NG78"/>
<feature type="compositionally biased region" description="Pro residues" evidence="8">
    <location>
        <begin position="331"/>
        <end position="345"/>
    </location>
</feature>
<name>A0A167NG78_CALVF</name>
<evidence type="ECO:0000256" key="3">
    <source>
        <dbReference type="ARBA" id="ARBA00020733"/>
    </source>
</evidence>
<feature type="compositionally biased region" description="Pro residues" evidence="8">
    <location>
        <begin position="272"/>
        <end position="295"/>
    </location>
</feature>
<organism evidence="9 10">
    <name type="scientific">Calocera viscosa (strain TUFC12733)</name>
    <dbReference type="NCBI Taxonomy" id="1330018"/>
    <lineage>
        <taxon>Eukaryota</taxon>
        <taxon>Fungi</taxon>
        <taxon>Dikarya</taxon>
        <taxon>Basidiomycota</taxon>
        <taxon>Agaricomycotina</taxon>
        <taxon>Dacrymycetes</taxon>
        <taxon>Dacrymycetales</taxon>
        <taxon>Dacrymycetaceae</taxon>
        <taxon>Calocera</taxon>
    </lineage>
</organism>
<feature type="compositionally biased region" description="Pro residues" evidence="8">
    <location>
        <begin position="302"/>
        <end position="318"/>
    </location>
</feature>
<evidence type="ECO:0000256" key="5">
    <source>
        <dbReference type="ARBA" id="ARBA00023016"/>
    </source>
</evidence>
<evidence type="ECO:0000256" key="6">
    <source>
        <dbReference type="ARBA" id="ARBA00023054"/>
    </source>
</evidence>
<dbReference type="EMBL" id="KV417279">
    <property type="protein sequence ID" value="KZO97676.1"/>
    <property type="molecule type" value="Genomic_DNA"/>
</dbReference>
<comment type="similarity">
    <text evidence="2 7">Belongs to the NST1 family.</text>
</comment>
<accession>A0A167NG78</accession>
<evidence type="ECO:0000256" key="2">
    <source>
        <dbReference type="ARBA" id="ARBA00007112"/>
    </source>
</evidence>
<reference evidence="9 10" key="1">
    <citation type="journal article" date="2016" name="Mol. Biol. Evol.">
        <title>Comparative Genomics of Early-Diverging Mushroom-Forming Fungi Provides Insights into the Origins of Lignocellulose Decay Capabilities.</title>
        <authorList>
            <person name="Nagy L.G."/>
            <person name="Riley R."/>
            <person name="Tritt A."/>
            <person name="Adam C."/>
            <person name="Daum C."/>
            <person name="Floudas D."/>
            <person name="Sun H."/>
            <person name="Yadav J.S."/>
            <person name="Pangilinan J."/>
            <person name="Larsson K.H."/>
            <person name="Matsuura K."/>
            <person name="Barry K."/>
            <person name="Labutti K."/>
            <person name="Kuo R."/>
            <person name="Ohm R.A."/>
            <person name="Bhattacharya S.S."/>
            <person name="Shirouzu T."/>
            <person name="Yoshinaga Y."/>
            <person name="Martin F.M."/>
            <person name="Grigoriev I.V."/>
            <person name="Hibbett D.S."/>
        </authorList>
    </citation>
    <scope>NUCLEOTIDE SEQUENCE [LARGE SCALE GENOMIC DNA]</scope>
    <source>
        <strain evidence="9 10">TUFC12733</strain>
    </source>
</reference>
<evidence type="ECO:0000256" key="1">
    <source>
        <dbReference type="ARBA" id="ARBA00004496"/>
    </source>
</evidence>
<comment type="subcellular location">
    <subcellularLocation>
        <location evidence="1 7">Cytoplasm</location>
    </subcellularLocation>
</comment>